<dbReference type="PANTHER" id="PTHR36566">
    <property type="entry name" value="NICKEL INSERTION PROTEIN-RELATED"/>
    <property type="match status" value="1"/>
</dbReference>
<sequence length="408" mass="44617">MVVVIDPQIAGISGDMILSSLIDLGADKKRIIDGIKDSEKFLSNSTINKIDFQKIQKHGIDCQQLILEVNEEPHERKGSEIKNAIVNSTKALGLCEKSQVFAESCIDTLISSESKIHGIPEDSVHFHEASSIDTLVDIVGVTICLEDLGLFKEKIVCLPVSVGGGTVTFSHGIMSNPASAILEIFKNSNLIVKGNDSKEELTTPTGACILVNLTDIAVEYYPSMKIDSIGYGAGQKNFESFSNSLKIIRGSNNNFDVDSVKILETNVDDVSGEILGNLIEKIMTKGAKDVSIYHGIAKKGRPTNLVSVICDDENVDDIVDALVLETGTLGVRISDSNRFIVPRTIHDVSLTLDGKSFKVNYKKSTFKGKTDFKIEFDDLKKISNTIDKSIKETESLLRKEIEKMEIST</sequence>
<proteinExistence type="predicted"/>
<evidence type="ECO:0000313" key="3">
    <source>
        <dbReference type="Proteomes" id="UP000032408"/>
    </source>
</evidence>
<dbReference type="NCBIfam" id="TIGR00299">
    <property type="entry name" value="nickel pincer cofactor biosynthesis protein LarC"/>
    <property type="match status" value="1"/>
</dbReference>
<evidence type="ECO:0000256" key="1">
    <source>
        <dbReference type="ARBA" id="ARBA00022596"/>
    </source>
</evidence>
<dbReference type="PANTHER" id="PTHR36566:SF1">
    <property type="entry name" value="PYRIDINIUM-3,5-BISTHIOCARBOXYLIC ACID MONONUCLEOTIDE NICKEL INSERTION PROTEIN"/>
    <property type="match status" value="1"/>
</dbReference>
<evidence type="ECO:0000313" key="2">
    <source>
        <dbReference type="EMBL" id="AJW71590.1"/>
    </source>
</evidence>
<name>A0A0D5C5F6_9ARCH</name>
<dbReference type="InterPro" id="IPR002822">
    <property type="entry name" value="Ni_insertion"/>
</dbReference>
<dbReference type="EMBL" id="CP011070">
    <property type="protein sequence ID" value="AJW71590.1"/>
    <property type="molecule type" value="Genomic_DNA"/>
</dbReference>
<gene>
    <name evidence="2" type="ORF">NADRNF5_1913</name>
</gene>
<dbReference type="STRING" id="1580092.NADRNF5_1913"/>
<dbReference type="Proteomes" id="UP000032408">
    <property type="component" value="Chromosome"/>
</dbReference>
<reference evidence="2 3" key="2">
    <citation type="journal article" date="2016" name="ISME J.">
        <title>Physiological and genomic characterization of two novel marine thaumarchaeal strains indicates niche differentiation.</title>
        <authorList>
            <person name="Bayer B."/>
            <person name="Vojvoda J."/>
            <person name="Offre P."/>
            <person name="Alves R.J."/>
            <person name="Elisabeth N.H."/>
            <person name="Garcia J.A."/>
            <person name="Volland J.M."/>
            <person name="Srivastava A."/>
            <person name="Schleper C."/>
            <person name="Herndl G.J."/>
        </authorList>
    </citation>
    <scope>NUCLEOTIDE SEQUENCE [LARGE SCALE GENOMIC DNA]</scope>
    <source>
        <strain evidence="2 3">NF5</strain>
    </source>
</reference>
<dbReference type="OrthoDB" id="10691at2157"/>
<dbReference type="GeneID" id="24821069"/>
<keyword evidence="1" id="KW-0533">Nickel</keyword>
<dbReference type="HOGENOM" id="CLU_028523_2_1_2"/>
<dbReference type="AlphaFoldDB" id="A0A0D5C5F6"/>
<accession>A0A0D5C5F6</accession>
<evidence type="ECO:0008006" key="4">
    <source>
        <dbReference type="Google" id="ProtNLM"/>
    </source>
</evidence>
<organism evidence="2 3">
    <name type="scientific">Nitrosopumilus adriaticus</name>
    <dbReference type="NCBI Taxonomy" id="1580092"/>
    <lineage>
        <taxon>Archaea</taxon>
        <taxon>Nitrososphaerota</taxon>
        <taxon>Nitrososphaeria</taxon>
        <taxon>Nitrosopumilales</taxon>
        <taxon>Nitrosopumilaceae</taxon>
        <taxon>Nitrosopumilus</taxon>
    </lineage>
</organism>
<protein>
    <recommendedName>
        <fullName evidence="4">Nickel pincer cofactor biosynthesis protein LarC</fullName>
    </recommendedName>
</protein>
<dbReference type="KEGG" id="nin:NADRNF5_1913"/>
<reference evidence="3" key="1">
    <citation type="submission" date="2015-03" db="EMBL/GenBank/DDBJ databases">
        <title>Characterization of two novel Thaumarchaeota isolated from the Northern Adriatic Sea.</title>
        <authorList>
            <person name="Bayer B."/>
            <person name="Vojvoda J."/>
            <person name="Offre P."/>
            <person name="Srivastava A."/>
            <person name="Elisabeth N."/>
            <person name="Garcia J.A.L."/>
            <person name="Schleper C."/>
            <person name="Herndl G.J."/>
        </authorList>
    </citation>
    <scope>NUCLEOTIDE SEQUENCE [LARGE SCALE GENOMIC DNA]</scope>
    <source>
        <strain evidence="3">NF5</strain>
    </source>
</reference>
<keyword evidence="3" id="KW-1185">Reference proteome</keyword>
<dbReference type="Pfam" id="PF01969">
    <property type="entry name" value="Ni_insertion"/>
    <property type="match status" value="1"/>
</dbReference>
<dbReference type="Gene3D" id="3.30.70.1380">
    <property type="entry name" value="Transcriptional regulatory protein pf0864 domain like"/>
    <property type="match status" value="1"/>
</dbReference>
<dbReference type="RefSeq" id="WP_048117716.1">
    <property type="nucleotide sequence ID" value="NZ_CP011070.1"/>
</dbReference>